<dbReference type="Proteomes" id="UP001256827">
    <property type="component" value="Chromosome"/>
</dbReference>
<keyword evidence="3" id="KW-1185">Reference proteome</keyword>
<sequence length="525" mass="58572">MNKVKFLTAIIMAVCFCFTTDYGAAIADVTFPHKLGDEVEFYGDFSPSPSARQEIHKADVLQWEYHVYDDKTKQTVEQTAITSFDLKENAGEDFKGFTGYSMIYLPDDPNERTNKIKTMATKYRGNPEFVSRKVEEYIEQIQKGTLPDPIYQTYGYDESGTFKTYNWLSAGHFAYLVGGTDSLDRFGDRCVEFIGKPCGTTEQITAKGFPAPEVPNVGRAMRIITDFPKFTGTSIQQNGNTTSNVMSNIPFGVQVSFVAYSGWETGANAYLYLNGQPIPVSNDSNPYRIPFAVPQSLGKDGEFGFKYSFYRDLTNYKQYLKQGKNTLLISVSDSFERYSQKVIDFTYGGVSGCQPPLLKKKDAVYPISFGEGPNGQSAVGSGGFLSWVVTYNANNCTAAEYIGFDETGTLNTPIKEADGQYAIVLREWEFMVYKRVDGVDIKNQSSDPLAVYVEENGKTYTIPGKSQVKVPGVRGDVTLRFLSPYVQNGFWSKVTEKVDGFPATYTIPDDLKKAVQMLVNFHTGQ</sequence>
<name>A0ABY9T686_BREBE</name>
<gene>
    <name evidence="2" type="ORF">RGB73_03375</name>
</gene>
<keyword evidence="1" id="KW-0732">Signal</keyword>
<feature type="chain" id="PRO_5047313738" evidence="1">
    <location>
        <begin position="28"/>
        <end position="525"/>
    </location>
</feature>
<evidence type="ECO:0000256" key="1">
    <source>
        <dbReference type="SAM" id="SignalP"/>
    </source>
</evidence>
<accession>A0ABY9T686</accession>
<proteinExistence type="predicted"/>
<organism evidence="2 3">
    <name type="scientific">Brevibacillus brevis</name>
    <name type="common">Bacillus brevis</name>
    <dbReference type="NCBI Taxonomy" id="1393"/>
    <lineage>
        <taxon>Bacteria</taxon>
        <taxon>Bacillati</taxon>
        <taxon>Bacillota</taxon>
        <taxon>Bacilli</taxon>
        <taxon>Bacillales</taxon>
        <taxon>Paenibacillaceae</taxon>
        <taxon>Brevibacillus</taxon>
    </lineage>
</organism>
<evidence type="ECO:0000313" key="3">
    <source>
        <dbReference type="Proteomes" id="UP001256827"/>
    </source>
</evidence>
<dbReference type="RefSeq" id="WP_310769171.1">
    <property type="nucleotide sequence ID" value="NZ_CP134050.1"/>
</dbReference>
<evidence type="ECO:0000313" key="2">
    <source>
        <dbReference type="EMBL" id="WNC15408.1"/>
    </source>
</evidence>
<reference evidence="2 3" key="1">
    <citation type="submission" date="2023-09" db="EMBL/GenBank/DDBJ databases">
        <title>Complete Genome and Methylome dissection of Bacillus brevis NEB573 original source of BbsI restriction endonuclease.</title>
        <authorList>
            <person name="Fomenkov A."/>
            <person name="Roberts R.D."/>
        </authorList>
    </citation>
    <scope>NUCLEOTIDE SEQUENCE [LARGE SCALE GENOMIC DNA]</scope>
    <source>
        <strain evidence="2 3">NEB573</strain>
    </source>
</reference>
<feature type="signal peptide" evidence="1">
    <location>
        <begin position="1"/>
        <end position="27"/>
    </location>
</feature>
<dbReference type="EMBL" id="CP134050">
    <property type="protein sequence ID" value="WNC15408.1"/>
    <property type="molecule type" value="Genomic_DNA"/>
</dbReference>
<protein>
    <submittedName>
        <fullName evidence="2">Uncharacterized protein</fullName>
    </submittedName>
</protein>